<accession>T0ZPN6</accession>
<evidence type="ECO:0000313" key="4">
    <source>
        <dbReference type="EMBL" id="EQD46467.1"/>
    </source>
</evidence>
<keyword evidence="2 4" id="KW-0378">Hydrolase</keyword>
<name>T0ZPN6_9ZZZZ</name>
<dbReference type="InterPro" id="IPR019826">
    <property type="entry name" value="Carboxylesterase_B_AS"/>
</dbReference>
<dbReference type="SUPFAM" id="SSF53474">
    <property type="entry name" value="alpha/beta-Hydrolases"/>
    <property type="match status" value="1"/>
</dbReference>
<reference evidence="4" key="2">
    <citation type="journal article" date="2014" name="ISME J.">
        <title>Microbial stratification in low pH oxic and suboxic macroscopic growths along an acid mine drainage.</title>
        <authorList>
            <person name="Mendez-Garcia C."/>
            <person name="Mesa V."/>
            <person name="Sprenger R.R."/>
            <person name="Richter M."/>
            <person name="Diez M.S."/>
            <person name="Solano J."/>
            <person name="Bargiela R."/>
            <person name="Golyshina O.V."/>
            <person name="Manteca A."/>
            <person name="Ramos J.L."/>
            <person name="Gallego J.R."/>
            <person name="Llorente I."/>
            <person name="Martins Dos Santos V.A."/>
            <person name="Jensen O.N."/>
            <person name="Pelaez A.I."/>
            <person name="Sanchez J."/>
            <person name="Ferrer M."/>
        </authorList>
    </citation>
    <scope>NUCLEOTIDE SEQUENCE</scope>
</reference>
<dbReference type="InterPro" id="IPR019819">
    <property type="entry name" value="Carboxylesterase_B_CS"/>
</dbReference>
<protein>
    <submittedName>
        <fullName evidence="4">Carboxylesterase type B</fullName>
        <ecNumber evidence="4">3.1.1.-</ecNumber>
    </submittedName>
</protein>
<proteinExistence type="inferred from homology"/>
<dbReference type="AlphaFoldDB" id="T0ZPN6"/>
<comment type="similarity">
    <text evidence="1">Belongs to the type-B carboxylesterase/lipase family.</text>
</comment>
<dbReference type="GO" id="GO:0052689">
    <property type="term" value="F:carboxylic ester hydrolase activity"/>
    <property type="evidence" value="ECO:0007669"/>
    <property type="project" value="TreeGrafter"/>
</dbReference>
<dbReference type="PROSITE" id="PS00122">
    <property type="entry name" value="CARBOXYLESTERASE_B_1"/>
    <property type="match status" value="1"/>
</dbReference>
<organism evidence="4">
    <name type="scientific">mine drainage metagenome</name>
    <dbReference type="NCBI Taxonomy" id="410659"/>
    <lineage>
        <taxon>unclassified sequences</taxon>
        <taxon>metagenomes</taxon>
        <taxon>ecological metagenomes</taxon>
    </lineage>
</organism>
<dbReference type="InterPro" id="IPR002018">
    <property type="entry name" value="CarbesteraseB"/>
</dbReference>
<comment type="caution">
    <text evidence="4">The sequence shown here is derived from an EMBL/GenBank/DDBJ whole genome shotgun (WGS) entry which is preliminary data.</text>
</comment>
<dbReference type="InterPro" id="IPR050654">
    <property type="entry name" value="AChE-related_enzymes"/>
</dbReference>
<dbReference type="Pfam" id="PF00135">
    <property type="entry name" value="COesterase"/>
    <property type="match status" value="1"/>
</dbReference>
<dbReference type="PANTHER" id="PTHR43918">
    <property type="entry name" value="ACETYLCHOLINESTERASE"/>
    <property type="match status" value="1"/>
</dbReference>
<evidence type="ECO:0000259" key="3">
    <source>
        <dbReference type="Pfam" id="PF00135"/>
    </source>
</evidence>
<dbReference type="PROSITE" id="PS00941">
    <property type="entry name" value="CARBOXYLESTERASE_B_2"/>
    <property type="match status" value="1"/>
</dbReference>
<dbReference type="EMBL" id="AUZX01010724">
    <property type="protein sequence ID" value="EQD46467.1"/>
    <property type="molecule type" value="Genomic_DNA"/>
</dbReference>
<dbReference type="InterPro" id="IPR029058">
    <property type="entry name" value="AB_hydrolase_fold"/>
</dbReference>
<dbReference type="PANTHER" id="PTHR43918:SF4">
    <property type="entry name" value="CARBOXYLIC ESTER HYDROLASE"/>
    <property type="match status" value="1"/>
</dbReference>
<sequence>MSSCTERPVVPVGNVGVTVATQSGRLAGLELPGGVTVFRGIRYAQPPVGSLRWKPPAAVLAYDGVRAAVDFGPACPQVRSASGSIYAQEPPRMSEDCLFLNVWRPPAADRSSVMVWLHGGALRGGDPASALYDGSGLARKGVVLVTVNYRLGVLGYLAHPQLSAESPHASSGNYGLLDQMAALRWVRDNIAAFGGDPGNVTVFGESAGALSAIELMASPLARGLFHKAILQSGYLVSNPQLKRPCFGQPSAESVGERLAQALGAADIAALRGMPAESLVEKAVAAGFDPQATIDGWVLPRQIVECFDR</sequence>
<evidence type="ECO:0000256" key="2">
    <source>
        <dbReference type="ARBA" id="ARBA00022801"/>
    </source>
</evidence>
<feature type="non-terminal residue" evidence="4">
    <location>
        <position position="308"/>
    </location>
</feature>
<dbReference type="Gene3D" id="3.40.50.1820">
    <property type="entry name" value="alpha/beta hydrolase"/>
    <property type="match status" value="1"/>
</dbReference>
<dbReference type="EC" id="3.1.1.-" evidence="4"/>
<gene>
    <name evidence="4" type="ORF">B1A_14609</name>
</gene>
<reference evidence="4" key="1">
    <citation type="submission" date="2013-08" db="EMBL/GenBank/DDBJ databases">
        <authorList>
            <person name="Mendez C."/>
            <person name="Richter M."/>
            <person name="Ferrer M."/>
            <person name="Sanchez J."/>
        </authorList>
    </citation>
    <scope>NUCLEOTIDE SEQUENCE</scope>
</reference>
<feature type="domain" description="Carboxylesterase type B" evidence="3">
    <location>
        <begin position="18"/>
        <end position="284"/>
    </location>
</feature>
<evidence type="ECO:0000256" key="1">
    <source>
        <dbReference type="ARBA" id="ARBA00005964"/>
    </source>
</evidence>